<dbReference type="Proteomes" id="UP001589890">
    <property type="component" value="Unassembled WGS sequence"/>
</dbReference>
<gene>
    <name evidence="1" type="ORF">ACFFGN_13865</name>
</gene>
<dbReference type="InterPro" id="IPR011009">
    <property type="entry name" value="Kinase-like_dom_sf"/>
</dbReference>
<protein>
    <recommendedName>
        <fullName evidence="3">Aminoglycoside phosphotransferase family protein</fullName>
    </recommendedName>
</protein>
<dbReference type="RefSeq" id="WP_380047291.1">
    <property type="nucleotide sequence ID" value="NZ_JBHLTC010000018.1"/>
</dbReference>
<evidence type="ECO:0000313" key="1">
    <source>
        <dbReference type="EMBL" id="MFC0625160.1"/>
    </source>
</evidence>
<reference evidence="1 2" key="1">
    <citation type="submission" date="2024-09" db="EMBL/GenBank/DDBJ databases">
        <authorList>
            <person name="Sun Q."/>
            <person name="Mori K."/>
        </authorList>
    </citation>
    <scope>NUCLEOTIDE SEQUENCE [LARGE SCALE GENOMIC DNA]</scope>
    <source>
        <strain evidence="1 2">CGMCC 1.15906</strain>
    </source>
</reference>
<organism evidence="1 2">
    <name type="scientific">Kribbella deserti</name>
    <dbReference type="NCBI Taxonomy" id="1926257"/>
    <lineage>
        <taxon>Bacteria</taxon>
        <taxon>Bacillati</taxon>
        <taxon>Actinomycetota</taxon>
        <taxon>Actinomycetes</taxon>
        <taxon>Propionibacteriales</taxon>
        <taxon>Kribbellaceae</taxon>
        <taxon>Kribbella</taxon>
    </lineage>
</organism>
<name>A0ABV6QKJ9_9ACTN</name>
<comment type="caution">
    <text evidence="1">The sequence shown here is derived from an EMBL/GenBank/DDBJ whole genome shotgun (WGS) entry which is preliminary data.</text>
</comment>
<accession>A0ABV6QKJ9</accession>
<dbReference type="EMBL" id="JBHLTC010000018">
    <property type="protein sequence ID" value="MFC0625160.1"/>
    <property type="molecule type" value="Genomic_DNA"/>
</dbReference>
<proteinExistence type="predicted"/>
<evidence type="ECO:0008006" key="3">
    <source>
        <dbReference type="Google" id="ProtNLM"/>
    </source>
</evidence>
<dbReference type="SUPFAM" id="SSF56112">
    <property type="entry name" value="Protein kinase-like (PK-like)"/>
    <property type="match status" value="1"/>
</dbReference>
<sequence length="399" mass="43457">MRFLPDKPSLEFLRKEAKDLLAALRESHPKATLATAQQALAIQYGMRDWPELKSEAVRRATATPSAPANLADELATVFGLGNVVADASPVSFTPMGRCWSISTDRGRWLAVTVHPWITEAQAEEGARLRTAAAEAGITAPTPVRSPEGRLIETVRGESWRVREWIEVGPSPVSPTPAGIARRIGATYGTLHSLAIPSDAPVNPYLTARRSPADWEQLVDRAHAAGKPWADRLKQTLPELYDTAEAEIDPAQVILCNCNLIPEHVRAGHSDELIVTEWDFAGSLTPALELGSALTHWAWRPSINRPAVAAFRAGYVEAAGSWPELDLSSFGVAVTGWLNWTYNTICAAIDPADADRAAFAERETVDLLNRPMTRAALEELLAATNELPTQDTRRSRRSAG</sequence>
<evidence type="ECO:0000313" key="2">
    <source>
        <dbReference type="Proteomes" id="UP001589890"/>
    </source>
</evidence>
<keyword evidence="2" id="KW-1185">Reference proteome</keyword>